<protein>
    <submittedName>
        <fullName evidence="2">Uncharacterized protein</fullName>
    </submittedName>
</protein>
<name>A0A6G7YRU1_9SPHN</name>
<evidence type="ECO:0000313" key="3">
    <source>
        <dbReference type="Proteomes" id="UP000503222"/>
    </source>
</evidence>
<dbReference type="RefSeq" id="WP_166411847.1">
    <property type="nucleotide sequence ID" value="NZ_CP049869.1"/>
</dbReference>
<evidence type="ECO:0000313" key="2">
    <source>
        <dbReference type="EMBL" id="QIK79460.1"/>
    </source>
</evidence>
<proteinExistence type="predicted"/>
<organism evidence="2 3">
    <name type="scientific">Sphingomonas piscis</name>
    <dbReference type="NCBI Taxonomy" id="2714943"/>
    <lineage>
        <taxon>Bacteria</taxon>
        <taxon>Pseudomonadati</taxon>
        <taxon>Pseudomonadota</taxon>
        <taxon>Alphaproteobacteria</taxon>
        <taxon>Sphingomonadales</taxon>
        <taxon>Sphingomonadaceae</taxon>
        <taxon>Sphingomonas</taxon>
    </lineage>
</organism>
<feature type="transmembrane region" description="Helical" evidence="1">
    <location>
        <begin position="417"/>
        <end position="436"/>
    </location>
</feature>
<sequence>MIQATSLLEVESPAKAGLPPLSVASCLLGLFAIDNLLLLHFLGLPLWALAGLIAVLVMALTWLCGRFPADGAPIPYCAVVAAFLLALALCALGGEGRFFYSNVDWQVRDAVLRDLATHPWPFAYDIGGTPYFLRAPIGLYLAPAMSGRHAEIALLLWSSLHLAGIFNLAWHLFERGHQRIIAAIVFVLFSGWDVVGTAIYSALGLNLPWDHIEPWNAGYQYSSTFTLISWVPHHAIAGWTCAVAFLLWRKGLLPVGFFAATIPLVALWSPLAVMGAVPFALFAGLHSLRGRAYSIKDVAIAALCTAVALPALFYLQIDAQTVAMRFLPAALLVWTLCIVLEVLPFVIPLLREPKSTAIDRPVLLLVLALLLLMPLVQIGVSLDFQMRASIMPLAILSILFAQWICLLLKQKPIRRTALAYALVAVGLGAVTTMLELRRSIIHPPSPSPLCSLVGVWHKLDNLNVPYSTYLVPLSAMPEGLRYTQVMAGRSDPQKCWDRRWSTPNGWATVSDD</sequence>
<feature type="transmembrane region" description="Helical" evidence="1">
    <location>
        <begin position="21"/>
        <end position="40"/>
    </location>
</feature>
<feature type="transmembrane region" description="Helical" evidence="1">
    <location>
        <begin position="388"/>
        <end position="408"/>
    </location>
</feature>
<evidence type="ECO:0000256" key="1">
    <source>
        <dbReference type="SAM" id="Phobius"/>
    </source>
</evidence>
<feature type="transmembrane region" description="Helical" evidence="1">
    <location>
        <begin position="46"/>
        <end position="64"/>
    </location>
</feature>
<feature type="transmembrane region" description="Helical" evidence="1">
    <location>
        <begin position="179"/>
        <end position="203"/>
    </location>
</feature>
<dbReference type="EMBL" id="CP049869">
    <property type="protein sequence ID" value="QIK79460.1"/>
    <property type="molecule type" value="Genomic_DNA"/>
</dbReference>
<dbReference type="KEGG" id="spii:G7077_11650"/>
<feature type="transmembrane region" description="Helical" evidence="1">
    <location>
        <begin position="154"/>
        <end position="173"/>
    </location>
</feature>
<feature type="transmembrane region" description="Helical" evidence="1">
    <location>
        <begin position="298"/>
        <end position="317"/>
    </location>
</feature>
<feature type="transmembrane region" description="Helical" evidence="1">
    <location>
        <begin position="260"/>
        <end position="286"/>
    </location>
</feature>
<keyword evidence="1" id="KW-1133">Transmembrane helix</keyword>
<keyword evidence="3" id="KW-1185">Reference proteome</keyword>
<reference evidence="2 3" key="1">
    <citation type="submission" date="2020-03" db="EMBL/GenBank/DDBJ databases">
        <title>Sphingomonas sp. nov., isolated from fish.</title>
        <authorList>
            <person name="Hyun D.-W."/>
            <person name="Bae J.-W."/>
        </authorList>
    </citation>
    <scope>NUCLEOTIDE SEQUENCE [LARGE SCALE GENOMIC DNA]</scope>
    <source>
        <strain evidence="2 3">HDW15B</strain>
    </source>
</reference>
<dbReference type="Proteomes" id="UP000503222">
    <property type="component" value="Chromosome"/>
</dbReference>
<feature type="transmembrane region" description="Helical" evidence="1">
    <location>
        <begin position="76"/>
        <end position="100"/>
    </location>
</feature>
<keyword evidence="1" id="KW-0472">Membrane</keyword>
<keyword evidence="1" id="KW-0812">Transmembrane</keyword>
<gene>
    <name evidence="2" type="ORF">G7077_11650</name>
</gene>
<dbReference type="AlphaFoldDB" id="A0A6G7YRU1"/>
<feature type="transmembrane region" description="Helical" evidence="1">
    <location>
        <begin position="362"/>
        <end position="382"/>
    </location>
</feature>
<feature type="transmembrane region" description="Helical" evidence="1">
    <location>
        <begin position="224"/>
        <end position="248"/>
    </location>
</feature>
<feature type="transmembrane region" description="Helical" evidence="1">
    <location>
        <begin position="329"/>
        <end position="350"/>
    </location>
</feature>
<accession>A0A6G7YRU1</accession>